<protein>
    <submittedName>
        <fullName evidence="2">Uncharacterized protein</fullName>
    </submittedName>
</protein>
<keyword evidence="3" id="KW-1185">Reference proteome</keyword>
<sequence length="203" mass="21818">MMKSTLQDWIARQCFEYQNQCVKDPVIMDQSSGLPDANFTSSLPNIPDGLQPTVEVTQQDPNFDTTTSWPFQHVTDSLPRITPGQPVAEGTTNILSHVRPVGSVGAPSISRGNESRTADDGVVLAAAVSPPVINPAVNVPVRDGPPSSDHSTGFFGSLHKPISIKTLPEKSKHRVKNYAGDTHPLARKFLLLIGTIAFLAGIN</sequence>
<gene>
    <name evidence="2" type="primary">RvY_05359-1</name>
    <name evidence="2" type="synonym">RvY_05359.1</name>
    <name evidence="2" type="ORF">RvY_05359</name>
</gene>
<proteinExistence type="predicted"/>
<dbReference type="EMBL" id="BDGG01000002">
    <property type="protein sequence ID" value="GAU93412.1"/>
    <property type="molecule type" value="Genomic_DNA"/>
</dbReference>
<dbReference type="AlphaFoldDB" id="A0A1D1V0E6"/>
<dbReference type="Proteomes" id="UP000186922">
    <property type="component" value="Unassembled WGS sequence"/>
</dbReference>
<comment type="caution">
    <text evidence="2">The sequence shown here is derived from an EMBL/GenBank/DDBJ whole genome shotgun (WGS) entry which is preliminary data.</text>
</comment>
<feature type="region of interest" description="Disordered" evidence="1">
    <location>
        <begin position="137"/>
        <end position="156"/>
    </location>
</feature>
<organism evidence="2 3">
    <name type="scientific">Ramazzottius varieornatus</name>
    <name type="common">Water bear</name>
    <name type="synonym">Tardigrade</name>
    <dbReference type="NCBI Taxonomy" id="947166"/>
    <lineage>
        <taxon>Eukaryota</taxon>
        <taxon>Metazoa</taxon>
        <taxon>Ecdysozoa</taxon>
        <taxon>Tardigrada</taxon>
        <taxon>Eutardigrada</taxon>
        <taxon>Parachela</taxon>
        <taxon>Hypsibioidea</taxon>
        <taxon>Ramazzottiidae</taxon>
        <taxon>Ramazzottius</taxon>
    </lineage>
</organism>
<evidence type="ECO:0000313" key="2">
    <source>
        <dbReference type="EMBL" id="GAU93412.1"/>
    </source>
</evidence>
<dbReference type="OrthoDB" id="10058160at2759"/>
<evidence type="ECO:0000256" key="1">
    <source>
        <dbReference type="SAM" id="MobiDB-lite"/>
    </source>
</evidence>
<evidence type="ECO:0000313" key="3">
    <source>
        <dbReference type="Proteomes" id="UP000186922"/>
    </source>
</evidence>
<reference evidence="2 3" key="1">
    <citation type="journal article" date="2016" name="Nat. Commun.">
        <title>Extremotolerant tardigrade genome and improved radiotolerance of human cultured cells by tardigrade-unique protein.</title>
        <authorList>
            <person name="Hashimoto T."/>
            <person name="Horikawa D.D."/>
            <person name="Saito Y."/>
            <person name="Kuwahara H."/>
            <person name="Kozuka-Hata H."/>
            <person name="Shin-I T."/>
            <person name="Minakuchi Y."/>
            <person name="Ohishi K."/>
            <person name="Motoyama A."/>
            <person name="Aizu T."/>
            <person name="Enomoto A."/>
            <person name="Kondo K."/>
            <person name="Tanaka S."/>
            <person name="Hara Y."/>
            <person name="Koshikawa S."/>
            <person name="Sagara H."/>
            <person name="Miura T."/>
            <person name="Yokobori S."/>
            <person name="Miyagawa K."/>
            <person name="Suzuki Y."/>
            <person name="Kubo T."/>
            <person name="Oyama M."/>
            <person name="Kohara Y."/>
            <person name="Fujiyama A."/>
            <person name="Arakawa K."/>
            <person name="Katayama T."/>
            <person name="Toyoda A."/>
            <person name="Kunieda T."/>
        </authorList>
    </citation>
    <scope>NUCLEOTIDE SEQUENCE [LARGE SCALE GENOMIC DNA]</scope>
    <source>
        <strain evidence="2 3">YOKOZUNA-1</strain>
    </source>
</reference>
<name>A0A1D1V0E6_RAMVA</name>
<accession>A0A1D1V0E6</accession>